<dbReference type="Gene3D" id="3.40.50.2300">
    <property type="match status" value="1"/>
</dbReference>
<reference evidence="4 5" key="1">
    <citation type="submission" date="2020-02" db="EMBL/GenBank/DDBJ databases">
        <title>Full genome sequence of Nocardioides sp. R-3366.</title>
        <authorList>
            <person name="Im W.-T."/>
        </authorList>
    </citation>
    <scope>NUCLEOTIDE SEQUENCE [LARGE SCALE GENOMIC DNA]</scope>
    <source>
        <strain evidence="4 5">R-3366</strain>
    </source>
</reference>
<feature type="domain" description="Response regulatory" evidence="3">
    <location>
        <begin position="4"/>
        <end position="122"/>
    </location>
</feature>
<dbReference type="InterPro" id="IPR050595">
    <property type="entry name" value="Bact_response_regulator"/>
</dbReference>
<proteinExistence type="predicted"/>
<dbReference type="Proteomes" id="UP000502996">
    <property type="component" value="Chromosome"/>
</dbReference>
<gene>
    <name evidence="4" type="ORF">G5V58_00555</name>
</gene>
<dbReference type="EMBL" id="CP049257">
    <property type="protein sequence ID" value="QIG41463.1"/>
    <property type="molecule type" value="Genomic_DNA"/>
</dbReference>
<evidence type="ECO:0000259" key="3">
    <source>
        <dbReference type="PROSITE" id="PS50110"/>
    </source>
</evidence>
<dbReference type="InterPro" id="IPR011006">
    <property type="entry name" value="CheY-like_superfamily"/>
</dbReference>
<keyword evidence="5" id="KW-1185">Reference proteome</keyword>
<evidence type="ECO:0000256" key="1">
    <source>
        <dbReference type="ARBA" id="ARBA00022553"/>
    </source>
</evidence>
<sequence length="125" mass="13657">MTPTVLVVEDDDAIREVTALALESVAGWRVLTAPHGSAGLEMARHHTPDAILLDMMMPDLHGLEVFERLQADAATKDIPVVLVTALMNVPGTRPAWEGYPLHGVIAKPYDPLTLCDQIREHVGWS</sequence>
<dbReference type="PANTHER" id="PTHR44591:SF22">
    <property type="entry name" value="CHEY SUBFAMILY"/>
    <property type="match status" value="1"/>
</dbReference>
<dbReference type="GO" id="GO:0000160">
    <property type="term" value="P:phosphorelay signal transduction system"/>
    <property type="evidence" value="ECO:0007669"/>
    <property type="project" value="InterPro"/>
</dbReference>
<protein>
    <submittedName>
        <fullName evidence="4">Response regulator</fullName>
    </submittedName>
</protein>
<dbReference type="Pfam" id="PF00072">
    <property type="entry name" value="Response_reg"/>
    <property type="match status" value="1"/>
</dbReference>
<organism evidence="4 5">
    <name type="scientific">Nocardioides anomalus</name>
    <dbReference type="NCBI Taxonomy" id="2712223"/>
    <lineage>
        <taxon>Bacteria</taxon>
        <taxon>Bacillati</taxon>
        <taxon>Actinomycetota</taxon>
        <taxon>Actinomycetes</taxon>
        <taxon>Propionibacteriales</taxon>
        <taxon>Nocardioidaceae</taxon>
        <taxon>Nocardioides</taxon>
    </lineage>
</organism>
<dbReference type="PROSITE" id="PS50110">
    <property type="entry name" value="RESPONSE_REGULATORY"/>
    <property type="match status" value="1"/>
</dbReference>
<dbReference type="RefSeq" id="WP_165227827.1">
    <property type="nucleotide sequence ID" value="NZ_CP049257.1"/>
</dbReference>
<dbReference type="InterPro" id="IPR001789">
    <property type="entry name" value="Sig_transdc_resp-reg_receiver"/>
</dbReference>
<feature type="modified residue" description="4-aspartylphosphate" evidence="2">
    <location>
        <position position="54"/>
    </location>
</feature>
<dbReference type="PANTHER" id="PTHR44591">
    <property type="entry name" value="STRESS RESPONSE REGULATOR PROTEIN 1"/>
    <property type="match status" value="1"/>
</dbReference>
<name>A0A6G6W8I3_9ACTN</name>
<dbReference type="SMART" id="SM00448">
    <property type="entry name" value="REC"/>
    <property type="match status" value="1"/>
</dbReference>
<evidence type="ECO:0000256" key="2">
    <source>
        <dbReference type="PROSITE-ProRule" id="PRU00169"/>
    </source>
</evidence>
<evidence type="ECO:0000313" key="4">
    <source>
        <dbReference type="EMBL" id="QIG41463.1"/>
    </source>
</evidence>
<keyword evidence="1 2" id="KW-0597">Phosphoprotein</keyword>
<dbReference type="KEGG" id="nano:G5V58_00555"/>
<accession>A0A6G6W8I3</accession>
<dbReference type="SUPFAM" id="SSF52172">
    <property type="entry name" value="CheY-like"/>
    <property type="match status" value="1"/>
</dbReference>
<evidence type="ECO:0000313" key="5">
    <source>
        <dbReference type="Proteomes" id="UP000502996"/>
    </source>
</evidence>
<dbReference type="AlphaFoldDB" id="A0A6G6W8I3"/>